<keyword evidence="4" id="KW-1185">Reference proteome</keyword>
<feature type="compositionally biased region" description="Low complexity" evidence="1">
    <location>
        <begin position="122"/>
        <end position="133"/>
    </location>
</feature>
<dbReference type="InterPro" id="IPR002860">
    <property type="entry name" value="BNR_rpt"/>
</dbReference>
<feature type="region of interest" description="Disordered" evidence="1">
    <location>
        <begin position="114"/>
        <end position="133"/>
    </location>
</feature>
<evidence type="ECO:0008006" key="5">
    <source>
        <dbReference type="Google" id="ProtNLM"/>
    </source>
</evidence>
<accession>A0ABV8J0Q8</accession>
<evidence type="ECO:0000313" key="4">
    <source>
        <dbReference type="Proteomes" id="UP001595867"/>
    </source>
</evidence>
<protein>
    <recommendedName>
        <fullName evidence="5">Exo-alpha-sialidase</fullName>
    </recommendedName>
</protein>
<organism evidence="3 4">
    <name type="scientific">Actinoplanes subglobosus</name>
    <dbReference type="NCBI Taxonomy" id="1547892"/>
    <lineage>
        <taxon>Bacteria</taxon>
        <taxon>Bacillati</taxon>
        <taxon>Actinomycetota</taxon>
        <taxon>Actinomycetes</taxon>
        <taxon>Micromonosporales</taxon>
        <taxon>Micromonosporaceae</taxon>
        <taxon>Actinoplanes</taxon>
    </lineage>
</organism>
<comment type="caution">
    <text evidence="3">The sequence shown here is derived from an EMBL/GenBank/DDBJ whole genome shotgun (WGS) entry which is preliminary data.</text>
</comment>
<keyword evidence="2" id="KW-0472">Membrane</keyword>
<keyword evidence="2" id="KW-0812">Transmembrane</keyword>
<sequence>MREPQFEQLRSEVGNAVRQPEFSTVQRRAGKVRRRRAASTGAVFLVTALAAVSFGYTVQNTPSDYGSLDPVPTATGDPGTGWPRMIAAASTGTELYGLYRSCPDCDAELYVSTDGGGSWQRRTTPAAPTDTTSRSDATLVALAPGILSWSEQGNSAIDPFQSPGAGGPTAGPTTPAAVMRTWITRNGGETWVRTVAASEPAASVPDGARPADCDLLELPACKVGVIDPDTGRFAPLATQPTGIVLEPGWTNEVNAPLDGRIWVSGLDPATRKPAVATSSDAGRTWHTHVFTDGVAATPEGEWLAPMYLPKVAAGTGTTAYALTYRRDGVFDTHRTTDGGVTWQAGAEISAVQLTPGFVAADGTHIVQTASEPVTGDGPGRYTPAELTGYPDFPMWPVRVASTRADISYVVPAETGAYVSKDGRTWRQARLP</sequence>
<dbReference type="EMBL" id="JBHSBL010000024">
    <property type="protein sequence ID" value="MFC4070158.1"/>
    <property type="molecule type" value="Genomic_DNA"/>
</dbReference>
<dbReference type="RefSeq" id="WP_378071046.1">
    <property type="nucleotide sequence ID" value="NZ_JBHSBL010000024.1"/>
</dbReference>
<feature type="transmembrane region" description="Helical" evidence="2">
    <location>
        <begin position="37"/>
        <end position="58"/>
    </location>
</feature>
<evidence type="ECO:0000256" key="2">
    <source>
        <dbReference type="SAM" id="Phobius"/>
    </source>
</evidence>
<reference evidence="4" key="1">
    <citation type="journal article" date="2019" name="Int. J. Syst. Evol. Microbiol.">
        <title>The Global Catalogue of Microorganisms (GCM) 10K type strain sequencing project: providing services to taxonomists for standard genome sequencing and annotation.</title>
        <authorList>
            <consortium name="The Broad Institute Genomics Platform"/>
            <consortium name="The Broad Institute Genome Sequencing Center for Infectious Disease"/>
            <person name="Wu L."/>
            <person name="Ma J."/>
        </authorList>
    </citation>
    <scope>NUCLEOTIDE SEQUENCE [LARGE SCALE GENOMIC DNA]</scope>
    <source>
        <strain evidence="4">TBRC 5832</strain>
    </source>
</reference>
<dbReference type="InterPro" id="IPR036278">
    <property type="entry name" value="Sialidase_sf"/>
</dbReference>
<dbReference type="Proteomes" id="UP001595867">
    <property type="component" value="Unassembled WGS sequence"/>
</dbReference>
<name>A0ABV8J0Q8_9ACTN</name>
<evidence type="ECO:0000256" key="1">
    <source>
        <dbReference type="SAM" id="MobiDB-lite"/>
    </source>
</evidence>
<dbReference type="SUPFAM" id="SSF50939">
    <property type="entry name" value="Sialidases"/>
    <property type="match status" value="1"/>
</dbReference>
<keyword evidence="2" id="KW-1133">Transmembrane helix</keyword>
<evidence type="ECO:0000313" key="3">
    <source>
        <dbReference type="EMBL" id="MFC4070158.1"/>
    </source>
</evidence>
<dbReference type="Gene3D" id="2.120.10.10">
    <property type="match status" value="1"/>
</dbReference>
<proteinExistence type="predicted"/>
<gene>
    <name evidence="3" type="ORF">ACFO0C_34955</name>
</gene>
<dbReference type="Pfam" id="PF02012">
    <property type="entry name" value="BNR"/>
    <property type="match status" value="1"/>
</dbReference>